<name>A0ABQ9X025_9EUKA</name>
<sequence length="132" mass="14488">MDSFKIIGTVEDGQHWAPPELVKEEVAKESNGTVDFRKLAVFSLGLVLCKIETGQVPFQEQDAVNAQRQLGTGVLPKMVGIQKEMRDLITECLSLSPDDRPSLASVASLLQTLPESSLENEKDNLESIHPKS</sequence>
<accession>A0ABQ9X025</accession>
<feature type="domain" description="Protein kinase" evidence="1">
    <location>
        <begin position="1"/>
        <end position="113"/>
    </location>
</feature>
<dbReference type="SUPFAM" id="SSF56112">
    <property type="entry name" value="Protein kinase-like (PK-like)"/>
    <property type="match status" value="1"/>
</dbReference>
<proteinExistence type="predicted"/>
<dbReference type="EMBL" id="JARBJD010000288">
    <property type="protein sequence ID" value="KAK2944694.1"/>
    <property type="molecule type" value="Genomic_DNA"/>
</dbReference>
<keyword evidence="3" id="KW-1185">Reference proteome</keyword>
<organism evidence="2 3">
    <name type="scientific">Blattamonas nauphoetae</name>
    <dbReference type="NCBI Taxonomy" id="2049346"/>
    <lineage>
        <taxon>Eukaryota</taxon>
        <taxon>Metamonada</taxon>
        <taxon>Preaxostyla</taxon>
        <taxon>Oxymonadida</taxon>
        <taxon>Blattamonas</taxon>
    </lineage>
</organism>
<reference evidence="2 3" key="1">
    <citation type="journal article" date="2022" name="bioRxiv">
        <title>Genomics of Preaxostyla Flagellates Illuminates Evolutionary Transitions and the Path Towards Mitochondrial Loss.</title>
        <authorList>
            <person name="Novak L.V.F."/>
            <person name="Treitli S.C."/>
            <person name="Pyrih J."/>
            <person name="Halakuc P."/>
            <person name="Pipaliya S.V."/>
            <person name="Vacek V."/>
            <person name="Brzon O."/>
            <person name="Soukal P."/>
            <person name="Eme L."/>
            <person name="Dacks J.B."/>
            <person name="Karnkowska A."/>
            <person name="Elias M."/>
            <person name="Hampl V."/>
        </authorList>
    </citation>
    <scope>NUCLEOTIDE SEQUENCE [LARGE SCALE GENOMIC DNA]</scope>
    <source>
        <strain evidence="2">NAU3</strain>
        <tissue evidence="2">Gut</tissue>
    </source>
</reference>
<dbReference type="InterPro" id="IPR011009">
    <property type="entry name" value="Kinase-like_dom_sf"/>
</dbReference>
<dbReference type="Pfam" id="PF00069">
    <property type="entry name" value="Pkinase"/>
    <property type="match status" value="1"/>
</dbReference>
<dbReference type="InterPro" id="IPR000719">
    <property type="entry name" value="Prot_kinase_dom"/>
</dbReference>
<evidence type="ECO:0000313" key="2">
    <source>
        <dbReference type="EMBL" id="KAK2944694.1"/>
    </source>
</evidence>
<protein>
    <recommendedName>
        <fullName evidence="1">Protein kinase domain-containing protein</fullName>
    </recommendedName>
</protein>
<dbReference type="Gene3D" id="1.10.510.10">
    <property type="entry name" value="Transferase(Phosphotransferase) domain 1"/>
    <property type="match status" value="1"/>
</dbReference>
<evidence type="ECO:0000259" key="1">
    <source>
        <dbReference type="PROSITE" id="PS50011"/>
    </source>
</evidence>
<comment type="caution">
    <text evidence="2">The sequence shown here is derived from an EMBL/GenBank/DDBJ whole genome shotgun (WGS) entry which is preliminary data.</text>
</comment>
<dbReference type="PROSITE" id="PS50011">
    <property type="entry name" value="PROTEIN_KINASE_DOM"/>
    <property type="match status" value="1"/>
</dbReference>
<gene>
    <name evidence="2" type="ORF">BLNAU_20387</name>
</gene>
<evidence type="ECO:0000313" key="3">
    <source>
        <dbReference type="Proteomes" id="UP001281761"/>
    </source>
</evidence>
<dbReference type="Proteomes" id="UP001281761">
    <property type="component" value="Unassembled WGS sequence"/>
</dbReference>